<accession>A0A2I0AV36</accession>
<protein>
    <submittedName>
        <fullName evidence="1">Retrovirus-related Pol polyprotein from transposon TNT 1-94</fullName>
    </submittedName>
</protein>
<dbReference type="OrthoDB" id="414945at2759"/>
<dbReference type="Proteomes" id="UP000236161">
    <property type="component" value="Unassembled WGS sequence"/>
</dbReference>
<reference evidence="1 2" key="1">
    <citation type="journal article" date="2017" name="Nature">
        <title>The Apostasia genome and the evolution of orchids.</title>
        <authorList>
            <person name="Zhang G.Q."/>
            <person name="Liu K.W."/>
            <person name="Li Z."/>
            <person name="Lohaus R."/>
            <person name="Hsiao Y.Y."/>
            <person name="Niu S.C."/>
            <person name="Wang J.Y."/>
            <person name="Lin Y.C."/>
            <person name="Xu Q."/>
            <person name="Chen L.J."/>
            <person name="Yoshida K."/>
            <person name="Fujiwara S."/>
            <person name="Wang Z.W."/>
            <person name="Zhang Y.Q."/>
            <person name="Mitsuda N."/>
            <person name="Wang M."/>
            <person name="Liu G.H."/>
            <person name="Pecoraro L."/>
            <person name="Huang H.X."/>
            <person name="Xiao X.J."/>
            <person name="Lin M."/>
            <person name="Wu X.Y."/>
            <person name="Wu W.L."/>
            <person name="Chen Y.Y."/>
            <person name="Chang S.B."/>
            <person name="Sakamoto S."/>
            <person name="Ohme-Takagi M."/>
            <person name="Yagi M."/>
            <person name="Zeng S.J."/>
            <person name="Shen C.Y."/>
            <person name="Yeh C.M."/>
            <person name="Luo Y.B."/>
            <person name="Tsai W.C."/>
            <person name="Van de Peer Y."/>
            <person name="Liu Z.J."/>
        </authorList>
    </citation>
    <scope>NUCLEOTIDE SEQUENCE [LARGE SCALE GENOMIC DNA]</scope>
    <source>
        <strain evidence="2">cv. Shenzhen</strain>
        <tissue evidence="1">Stem</tissue>
    </source>
</reference>
<organism evidence="1 2">
    <name type="scientific">Apostasia shenzhenica</name>
    <dbReference type="NCBI Taxonomy" id="1088818"/>
    <lineage>
        <taxon>Eukaryota</taxon>
        <taxon>Viridiplantae</taxon>
        <taxon>Streptophyta</taxon>
        <taxon>Embryophyta</taxon>
        <taxon>Tracheophyta</taxon>
        <taxon>Spermatophyta</taxon>
        <taxon>Magnoliopsida</taxon>
        <taxon>Liliopsida</taxon>
        <taxon>Asparagales</taxon>
        <taxon>Orchidaceae</taxon>
        <taxon>Apostasioideae</taxon>
        <taxon>Apostasia</taxon>
    </lineage>
</organism>
<name>A0A2I0AV36_9ASPA</name>
<keyword evidence="2" id="KW-1185">Reference proteome</keyword>
<dbReference type="EMBL" id="KZ451949">
    <property type="protein sequence ID" value="PKA59413.1"/>
    <property type="molecule type" value="Genomic_DNA"/>
</dbReference>
<sequence>MICTKSDLLHVVSVVSRCMTNPGKEHWNALKWIQRYLKGTSDCCLLFEKYLDFDLLAGYVDSDYAGNLD</sequence>
<evidence type="ECO:0000313" key="1">
    <source>
        <dbReference type="EMBL" id="PKA59413.1"/>
    </source>
</evidence>
<evidence type="ECO:0000313" key="2">
    <source>
        <dbReference type="Proteomes" id="UP000236161"/>
    </source>
</evidence>
<dbReference type="AlphaFoldDB" id="A0A2I0AV36"/>
<proteinExistence type="predicted"/>
<dbReference type="PANTHER" id="PTHR11439">
    <property type="entry name" value="GAG-POL-RELATED RETROTRANSPOSON"/>
    <property type="match status" value="1"/>
</dbReference>
<gene>
    <name evidence="1" type="ORF">AXF42_Ash019567</name>
</gene>